<dbReference type="RefSeq" id="WP_042156388.1">
    <property type="nucleotide sequence ID" value="NZ_BBNO01000005.1"/>
</dbReference>
<keyword evidence="3" id="KW-1133">Transmembrane helix</keyword>
<dbReference type="Gene3D" id="2.60.40.1240">
    <property type="match status" value="1"/>
</dbReference>
<dbReference type="Pfam" id="PF11611">
    <property type="entry name" value="DUF4352"/>
    <property type="match status" value="1"/>
</dbReference>
<evidence type="ECO:0000313" key="5">
    <source>
        <dbReference type="EMBL" id="GAO09729.1"/>
    </source>
</evidence>
<feature type="transmembrane region" description="Helical" evidence="3">
    <location>
        <begin position="78"/>
        <end position="105"/>
    </location>
</feature>
<evidence type="ECO:0000313" key="6">
    <source>
        <dbReference type="Proteomes" id="UP000048965"/>
    </source>
</evidence>
<accession>A0A0P4R8N5</accession>
<feature type="compositionally biased region" description="Polar residues" evidence="2">
    <location>
        <begin position="117"/>
        <end position="130"/>
    </location>
</feature>
<dbReference type="InterPro" id="IPR029050">
    <property type="entry name" value="Immunoprotect_excell_Ig-like"/>
</dbReference>
<reference evidence="6" key="1">
    <citation type="submission" date="2014-09" db="EMBL/GenBank/DDBJ databases">
        <title>Whole genome shotgun sequence of Streptomyces sp. NBRC 110027.</title>
        <authorList>
            <person name="Komaki H."/>
            <person name="Ichikawa N."/>
            <person name="Katano-Makiyama Y."/>
            <person name="Hosoyama A."/>
            <person name="Hashimoto M."/>
            <person name="Uohara A."/>
            <person name="Kitahashi Y."/>
            <person name="Ohji S."/>
            <person name="Kimura A."/>
            <person name="Yamazoe A."/>
            <person name="Igarashi Y."/>
            <person name="Fujita N."/>
        </authorList>
    </citation>
    <scope>NUCLEOTIDE SEQUENCE [LARGE SCALE GENOMIC DNA]</scope>
    <source>
        <strain evidence="6">NBRC 110027</strain>
    </source>
</reference>
<reference evidence="5 6" key="2">
    <citation type="journal article" date="2015" name="Stand. Genomic Sci.">
        <title>Draft genome sequence of marine-derived Streptomyces sp. TP-A0598, a producer of anti-MRSA antibiotic lydicamycins.</title>
        <authorList>
            <person name="Komaki H."/>
            <person name="Ichikawa N."/>
            <person name="Hosoyama A."/>
            <person name="Fujita N."/>
            <person name="Igarashi Y."/>
        </authorList>
    </citation>
    <scope>NUCLEOTIDE SEQUENCE [LARGE SCALE GENOMIC DNA]</scope>
    <source>
        <strain evidence="5 6">NBRC 110027</strain>
    </source>
</reference>
<proteinExistence type="predicted"/>
<keyword evidence="6" id="KW-1185">Reference proteome</keyword>
<dbReference type="Proteomes" id="UP000048965">
    <property type="component" value="Unassembled WGS sequence"/>
</dbReference>
<dbReference type="OrthoDB" id="4335876at2"/>
<evidence type="ECO:0000256" key="3">
    <source>
        <dbReference type="SAM" id="Phobius"/>
    </source>
</evidence>
<dbReference type="EMBL" id="BBNO01000005">
    <property type="protein sequence ID" value="GAO09729.1"/>
    <property type="molecule type" value="Genomic_DNA"/>
</dbReference>
<gene>
    <name evidence="5" type="ORF">TPA0598_05_04510</name>
</gene>
<comment type="caution">
    <text evidence="5">The sequence shown here is derived from an EMBL/GenBank/DDBJ whole genome shotgun (WGS) entry which is preliminary data.</text>
</comment>
<keyword evidence="1" id="KW-0732">Signal</keyword>
<feature type="region of interest" description="Disordered" evidence="2">
    <location>
        <begin position="116"/>
        <end position="138"/>
    </location>
</feature>
<evidence type="ECO:0000256" key="1">
    <source>
        <dbReference type="ARBA" id="ARBA00022729"/>
    </source>
</evidence>
<organism evidence="5 6">
    <name type="scientific">Streptomyces lydicamycinicus</name>
    <dbReference type="NCBI Taxonomy" id="1546107"/>
    <lineage>
        <taxon>Bacteria</taxon>
        <taxon>Bacillati</taxon>
        <taxon>Actinomycetota</taxon>
        <taxon>Actinomycetes</taxon>
        <taxon>Kitasatosporales</taxon>
        <taxon>Streptomycetaceae</taxon>
        <taxon>Streptomyces</taxon>
    </lineage>
</organism>
<evidence type="ECO:0000256" key="2">
    <source>
        <dbReference type="SAM" id="MobiDB-lite"/>
    </source>
</evidence>
<keyword evidence="3" id="KW-0472">Membrane</keyword>
<feature type="domain" description="DUF4352" evidence="4">
    <location>
        <begin position="137"/>
        <end position="252"/>
    </location>
</feature>
<sequence length="263" mass="27092">MSQQMHYQPAPQGPTGAPAPQAARNGLGVAALILGIIGALSGIPMILFWLAGPLGVLALIFGLVGLSRAKKGQATNKGVAVTGTILGALAIVLAVVGVIVTVLAVNKAVDEVHKQVEQSSGQPKNGSGQSAKDLGPGETAKYNNGVQVSVSKAAPYTVDPSTVVSGHTQGNKAYKLTVTIKNTGSKTFDKPLVQTKARVNGKEAEEVDDDKHGILHHDFGNAISPGESASVEMVFDAPPTAKQLDVEVTPDLLLDAVSWKLAL</sequence>
<dbReference type="InterPro" id="IPR029051">
    <property type="entry name" value="DUF4352"/>
</dbReference>
<name>A0A0P4R8N5_9ACTN</name>
<evidence type="ECO:0000259" key="4">
    <source>
        <dbReference type="Pfam" id="PF11611"/>
    </source>
</evidence>
<protein>
    <recommendedName>
        <fullName evidence="4">DUF4352 domain-containing protein</fullName>
    </recommendedName>
</protein>
<keyword evidence="3" id="KW-0812">Transmembrane</keyword>
<feature type="transmembrane region" description="Helical" evidence="3">
    <location>
        <begin position="21"/>
        <end position="40"/>
    </location>
</feature>
<dbReference type="AlphaFoldDB" id="A0A0P4R8N5"/>
<feature type="transmembrane region" description="Helical" evidence="3">
    <location>
        <begin position="46"/>
        <end position="66"/>
    </location>
</feature>